<dbReference type="InterPro" id="IPR005119">
    <property type="entry name" value="LysR_subst-bd"/>
</dbReference>
<keyword evidence="2" id="KW-0805">Transcription regulation</keyword>
<dbReference type="InterPro" id="IPR036388">
    <property type="entry name" value="WH-like_DNA-bd_sf"/>
</dbReference>
<evidence type="ECO:0000313" key="7">
    <source>
        <dbReference type="Proteomes" id="UP000287563"/>
    </source>
</evidence>
<evidence type="ECO:0000256" key="4">
    <source>
        <dbReference type="ARBA" id="ARBA00023163"/>
    </source>
</evidence>
<dbReference type="Pfam" id="PF03466">
    <property type="entry name" value="LysR_substrate"/>
    <property type="match status" value="1"/>
</dbReference>
<keyword evidence="4" id="KW-0804">Transcription</keyword>
<evidence type="ECO:0000256" key="3">
    <source>
        <dbReference type="ARBA" id="ARBA00023125"/>
    </source>
</evidence>
<dbReference type="PANTHER" id="PTHR30118">
    <property type="entry name" value="HTH-TYPE TRANSCRIPTIONAL REGULATOR LEUO-RELATED"/>
    <property type="match status" value="1"/>
</dbReference>
<dbReference type="AlphaFoldDB" id="A0A444JN98"/>
<dbReference type="GO" id="GO:0003677">
    <property type="term" value="F:DNA binding"/>
    <property type="evidence" value="ECO:0007669"/>
    <property type="project" value="UniProtKB-KW"/>
</dbReference>
<dbReference type="InterPro" id="IPR000847">
    <property type="entry name" value="LysR_HTH_N"/>
</dbReference>
<dbReference type="Proteomes" id="UP000287563">
    <property type="component" value="Unassembled WGS sequence"/>
</dbReference>
<keyword evidence="3" id="KW-0238">DNA-binding</keyword>
<evidence type="ECO:0000259" key="5">
    <source>
        <dbReference type="PROSITE" id="PS50931"/>
    </source>
</evidence>
<dbReference type="InterPro" id="IPR050389">
    <property type="entry name" value="LysR-type_TF"/>
</dbReference>
<comment type="similarity">
    <text evidence="1">Belongs to the LysR transcriptional regulatory family.</text>
</comment>
<dbReference type="SUPFAM" id="SSF46785">
    <property type="entry name" value="Winged helix' DNA-binding domain"/>
    <property type="match status" value="1"/>
</dbReference>
<dbReference type="EMBL" id="RJLM01000006">
    <property type="protein sequence ID" value="RWX54553.1"/>
    <property type="molecule type" value="Genomic_DNA"/>
</dbReference>
<dbReference type="PANTHER" id="PTHR30118:SF15">
    <property type="entry name" value="TRANSCRIPTIONAL REGULATORY PROTEIN"/>
    <property type="match status" value="1"/>
</dbReference>
<reference evidence="6 7" key="1">
    <citation type="submission" date="2018-11" db="EMBL/GenBank/DDBJ databases">
        <title>Photobacterium sp. BEI247 sp. nov., a marine bacterium isolated from Yongle Blue Hole in the South China Sea.</title>
        <authorList>
            <person name="Wang X."/>
        </authorList>
    </citation>
    <scope>NUCLEOTIDE SEQUENCE [LARGE SCALE GENOMIC DNA]</scope>
    <source>
        <strain evidence="7">BEI247</strain>
    </source>
</reference>
<dbReference type="Gene3D" id="3.40.190.10">
    <property type="entry name" value="Periplasmic binding protein-like II"/>
    <property type="match status" value="2"/>
</dbReference>
<evidence type="ECO:0000256" key="2">
    <source>
        <dbReference type="ARBA" id="ARBA00023015"/>
    </source>
</evidence>
<accession>A0A444JN98</accession>
<proteinExistence type="inferred from homology"/>
<comment type="caution">
    <text evidence="6">The sequence shown here is derived from an EMBL/GenBank/DDBJ whole genome shotgun (WGS) entry which is preliminary data.</text>
</comment>
<dbReference type="Gene3D" id="1.10.10.10">
    <property type="entry name" value="Winged helix-like DNA-binding domain superfamily/Winged helix DNA-binding domain"/>
    <property type="match status" value="1"/>
</dbReference>
<dbReference type="InterPro" id="IPR036390">
    <property type="entry name" value="WH_DNA-bd_sf"/>
</dbReference>
<dbReference type="PRINTS" id="PR00039">
    <property type="entry name" value="HTHLYSR"/>
</dbReference>
<dbReference type="SUPFAM" id="SSF53850">
    <property type="entry name" value="Periplasmic binding protein-like II"/>
    <property type="match status" value="1"/>
</dbReference>
<name>A0A444JN98_9GAMM</name>
<organism evidence="6 7">
    <name type="scientific">Photobacterium chitinilyticum</name>
    <dbReference type="NCBI Taxonomy" id="2485123"/>
    <lineage>
        <taxon>Bacteria</taxon>
        <taxon>Pseudomonadati</taxon>
        <taxon>Pseudomonadota</taxon>
        <taxon>Gammaproteobacteria</taxon>
        <taxon>Vibrionales</taxon>
        <taxon>Vibrionaceae</taxon>
        <taxon>Photobacterium</taxon>
    </lineage>
</organism>
<dbReference type="OrthoDB" id="6621790at2"/>
<gene>
    <name evidence="6" type="ORF">EDI28_15755</name>
</gene>
<keyword evidence="7" id="KW-1185">Reference proteome</keyword>
<evidence type="ECO:0000313" key="6">
    <source>
        <dbReference type="EMBL" id="RWX54553.1"/>
    </source>
</evidence>
<dbReference type="GO" id="GO:0003700">
    <property type="term" value="F:DNA-binding transcription factor activity"/>
    <property type="evidence" value="ECO:0007669"/>
    <property type="project" value="InterPro"/>
</dbReference>
<feature type="domain" description="HTH lysR-type" evidence="5">
    <location>
        <begin position="9"/>
        <end position="66"/>
    </location>
</feature>
<dbReference type="PROSITE" id="PS50931">
    <property type="entry name" value="HTH_LYSR"/>
    <property type="match status" value="1"/>
</dbReference>
<protein>
    <submittedName>
        <fullName evidence="6">LysR family transcriptional regulator</fullName>
    </submittedName>
</protein>
<evidence type="ECO:0000256" key="1">
    <source>
        <dbReference type="ARBA" id="ARBA00009437"/>
    </source>
</evidence>
<dbReference type="Pfam" id="PF00126">
    <property type="entry name" value="HTH_1"/>
    <property type="match status" value="1"/>
</dbReference>
<sequence>MNDNNISKIDLNLLKSLRALLDERHVGRAAAKMNVSQSAMSHTLTRLRAAFDDPLFIRNAKGLEPTNYALDQSDKLRFILDEIETLFTPKSLDLSTTQRRFRIHTHDFLVASYLSRAIEAINTEAPHIVFDLKMLDSNSYSKLDNGELDMIIGSGIKANPRFIQKRLINEELVSLVDNQHPILENWSSDALFSYPHIKSSLIDDKDDPVTLYGEKEGLPPRQIGLYVESLNLQLTLLPHSRLIAILPESIAKQGQRCFGLKMKKCPFPLPSLTIKSVWHERHHNDQLHKWVRDKVDNLFKNTQHTDNNI</sequence>
<dbReference type="RefSeq" id="WP_128784823.1">
    <property type="nucleotide sequence ID" value="NZ_RJLM01000006.1"/>
</dbReference>